<dbReference type="STRING" id="1447883.A0A2B7Z3E1"/>
<dbReference type="AlphaFoldDB" id="A0A2B7Z3E1"/>
<dbReference type="Gene3D" id="1.10.510.10">
    <property type="entry name" value="Transferase(Phosphotransferase) domain 1"/>
    <property type="match status" value="1"/>
</dbReference>
<name>A0A2B7Z3E1_POLH7</name>
<accession>A0A2B7Z3E1</accession>
<dbReference type="Proteomes" id="UP000224634">
    <property type="component" value="Unassembled WGS sequence"/>
</dbReference>
<evidence type="ECO:0000313" key="1">
    <source>
        <dbReference type="EMBL" id="PGH28125.1"/>
    </source>
</evidence>
<evidence type="ECO:0000313" key="2">
    <source>
        <dbReference type="Proteomes" id="UP000224634"/>
    </source>
</evidence>
<protein>
    <submittedName>
        <fullName evidence="1">Uncharacterized protein</fullName>
    </submittedName>
</protein>
<organism evidence="1 2">
    <name type="scientific">Polytolypa hystricis (strain UAMH7299)</name>
    <dbReference type="NCBI Taxonomy" id="1447883"/>
    <lineage>
        <taxon>Eukaryota</taxon>
        <taxon>Fungi</taxon>
        <taxon>Dikarya</taxon>
        <taxon>Ascomycota</taxon>
        <taxon>Pezizomycotina</taxon>
        <taxon>Eurotiomycetes</taxon>
        <taxon>Eurotiomycetidae</taxon>
        <taxon>Onygenales</taxon>
        <taxon>Onygenales incertae sedis</taxon>
        <taxon>Polytolypa</taxon>
    </lineage>
</organism>
<gene>
    <name evidence="1" type="ORF">AJ80_00015</name>
</gene>
<dbReference type="EMBL" id="PDNA01000001">
    <property type="protein sequence ID" value="PGH28125.1"/>
    <property type="molecule type" value="Genomic_DNA"/>
</dbReference>
<reference evidence="1 2" key="1">
    <citation type="submission" date="2017-10" db="EMBL/GenBank/DDBJ databases">
        <title>Comparative genomics in systemic dimorphic fungi from Ajellomycetaceae.</title>
        <authorList>
            <person name="Munoz J.F."/>
            <person name="Mcewen J.G."/>
            <person name="Clay O.K."/>
            <person name="Cuomo C.A."/>
        </authorList>
    </citation>
    <scope>NUCLEOTIDE SEQUENCE [LARGE SCALE GENOMIC DNA]</scope>
    <source>
        <strain evidence="1 2">UAMH7299</strain>
    </source>
</reference>
<keyword evidence="2" id="KW-1185">Reference proteome</keyword>
<proteinExistence type="predicted"/>
<sequence>MPDTTLENLAVDIEGDDKDKEGFLRFIRRILCWLPEERPAIGELILDSWLMKGLGFTEEQVKAFKEEGEQGGKSRSAN</sequence>
<comment type="caution">
    <text evidence="1">The sequence shown here is derived from an EMBL/GenBank/DDBJ whole genome shotgun (WGS) entry which is preliminary data.</text>
</comment>
<dbReference type="OrthoDB" id="4205840at2759"/>